<dbReference type="InterPro" id="IPR011545">
    <property type="entry name" value="DEAD/DEAH_box_helicase_dom"/>
</dbReference>
<dbReference type="Pfam" id="PF21010">
    <property type="entry name" value="HA2_C"/>
    <property type="match status" value="1"/>
</dbReference>
<comment type="similarity">
    <text evidence="11">Belongs to the DEAD box helicase family. DEAH subfamily. PRP16 sub-subfamily.</text>
</comment>
<dbReference type="Pfam" id="PF00270">
    <property type="entry name" value="DEAD"/>
    <property type="match status" value="1"/>
</dbReference>
<evidence type="ECO:0000259" key="15">
    <source>
        <dbReference type="PROSITE" id="PS51194"/>
    </source>
</evidence>
<keyword evidence="7 16" id="KW-0347">Helicase</keyword>
<sequence>MERSGKRKMLSHLAYEEDEEDGEDNVEGFGFKAPAKVSSAGQQNKRRNRNRSNVRQQASRRLEEEESVGGRASELDARPQTSRRGPSSGWEASRNDGEFRRSQGRGRYSAGALGSDEGSTGTASASTRTALSDRPNFVRPAGRPALKTFVKAAGSANVSGEREDEGGVDKEVERELDRHWYDADEEGFGGTTALFTEQDYEAEEAMLQRKRKLMQQHLTRRDGTVMTLAQSKRASEIQADLRVWEENRLMTSGVVRAKERIDEDFDSDCRVLLIVHDTRPPFLDGRIIFTKQIDLVLPLKDPTSDMAIVARKGSRIVKEMRARREANKSRERFWEVSGSKMAKITGVTTKEIKEEADARELAGIQKEENDGGSDPEGNEEHYKKPEKFSDHMKTTSQAASEFSKNNTIQEQRCLLPVFSVREELMDVVRENQIVVVVGETGSGKTTQMTQYLYEEGYGKWGMIGCTQPRRVAAMSVAKRVSEEMGVRLGEEVGYAIRFEDCTSEKTKIKYMTDGVLLRETLKEDDLDRYCAVIMDEAHERSLNTDVLFGILKKVLSRRRDFRLIVTSATLNSEKFSNFFGQVPIFNIPGRTFPVQTIFSKTPVEDYVEAAVKQALAIHLSHPPGDMLIFMTGQEEIECCCFTLKERLDQLEDAPELSILPMYSQLPADLQAQIFEKAPDNVRKCIISTNIAETSLTVDGILYVVDCGYVKMKVYNPKMGMDALQVFPCSRAGVNQRSGRAGRTGPGTCYRMFTQYAYKNEMLEVNVPEIQRTNLGNVILLLKSLKVDNLLHFDFMDPPPQDNLLKSMFQLWILGALDNTGNLTSLGKKMVQFPLDPPLAKMLLMGHELGCTSEILTVVSMLSVPPVFFRPTDRQEESDAAREKFFVPESDHLTLLHIYNQWKNNKYRGDWCARHFLHAKILRKAREVRSQMIDIMEQQKLPVTSTQLEWDVVRQAICSSYFHHASKLKGIGEYVNCRSGIPCHLHPTSALYGLGYTPDYVVYHELVMTSKEYMQCVTAVEPEWLADYGSIFFTIKETDETKLKSEQRGAIEAAAMEAEMNVFKRQKAAAAAREEEEKKSRRQREKKSIAMPGKSSVKRRFF</sequence>
<gene>
    <name evidence="16" type="ORF">A3770_06p42300</name>
</gene>
<dbReference type="Pfam" id="PF04408">
    <property type="entry name" value="WHD_HA2"/>
    <property type="match status" value="1"/>
</dbReference>
<dbReference type="EMBL" id="CP031039">
    <property type="protein sequence ID" value="QDZ21712.1"/>
    <property type="molecule type" value="Genomic_DNA"/>
</dbReference>
<dbReference type="STRING" id="1764295.A0A5B8MR36"/>
<reference evidence="16 17" key="1">
    <citation type="submission" date="2018-07" db="EMBL/GenBank/DDBJ databases">
        <title>The complete nuclear genome of the prasinophyte Chloropicon primus (CCMP1205).</title>
        <authorList>
            <person name="Pombert J.-F."/>
            <person name="Otis C."/>
            <person name="Turmel M."/>
            <person name="Lemieux C."/>
        </authorList>
    </citation>
    <scope>NUCLEOTIDE SEQUENCE [LARGE SCALE GENOMIC DNA]</scope>
    <source>
        <strain evidence="16 17">CCMP1205</strain>
    </source>
</reference>
<evidence type="ECO:0000256" key="9">
    <source>
        <dbReference type="ARBA" id="ARBA00023187"/>
    </source>
</evidence>
<dbReference type="SMART" id="SM00847">
    <property type="entry name" value="HA2"/>
    <property type="match status" value="1"/>
</dbReference>
<dbReference type="InterPro" id="IPR014001">
    <property type="entry name" value="Helicase_ATP-bd"/>
</dbReference>
<evidence type="ECO:0000256" key="10">
    <source>
        <dbReference type="ARBA" id="ARBA00023242"/>
    </source>
</evidence>
<keyword evidence="9" id="KW-0508">mRNA splicing</keyword>
<dbReference type="PROSITE" id="PS51192">
    <property type="entry name" value="HELICASE_ATP_BIND_1"/>
    <property type="match status" value="1"/>
</dbReference>
<dbReference type="GO" id="GO:0003723">
    <property type="term" value="F:RNA binding"/>
    <property type="evidence" value="ECO:0007669"/>
    <property type="project" value="TreeGrafter"/>
</dbReference>
<accession>A0A5B8MR36</accession>
<feature type="region of interest" description="Disordered" evidence="13">
    <location>
        <begin position="1066"/>
        <end position="1101"/>
    </location>
</feature>
<keyword evidence="8" id="KW-0067">ATP-binding</keyword>
<feature type="region of interest" description="Disordered" evidence="13">
    <location>
        <begin position="1"/>
        <end position="143"/>
    </location>
</feature>
<dbReference type="InterPro" id="IPR048333">
    <property type="entry name" value="HA2_WH"/>
</dbReference>
<dbReference type="SMART" id="SM00487">
    <property type="entry name" value="DEXDc"/>
    <property type="match status" value="1"/>
</dbReference>
<dbReference type="FunFam" id="3.40.50.300:FF:000615">
    <property type="entry name" value="pre-mRNA-splicing factor ATP-dependent RNA helicase DEAH7"/>
    <property type="match status" value="1"/>
</dbReference>
<dbReference type="SUPFAM" id="SSF52540">
    <property type="entry name" value="P-loop containing nucleoside triphosphate hydrolases"/>
    <property type="match status" value="1"/>
</dbReference>
<dbReference type="InterPro" id="IPR027417">
    <property type="entry name" value="P-loop_NTPase"/>
</dbReference>
<name>A0A5B8MR36_9CHLO</name>
<comment type="catalytic activity">
    <reaction evidence="12">
        <text>ATP + H2O = ADP + phosphate + H(+)</text>
        <dbReference type="Rhea" id="RHEA:13065"/>
        <dbReference type="ChEBI" id="CHEBI:15377"/>
        <dbReference type="ChEBI" id="CHEBI:15378"/>
        <dbReference type="ChEBI" id="CHEBI:30616"/>
        <dbReference type="ChEBI" id="CHEBI:43474"/>
        <dbReference type="ChEBI" id="CHEBI:456216"/>
        <dbReference type="EC" id="3.6.4.13"/>
    </reaction>
</comment>
<dbReference type="AlphaFoldDB" id="A0A5B8MR36"/>
<dbReference type="InterPro" id="IPR001650">
    <property type="entry name" value="Helicase_C-like"/>
</dbReference>
<evidence type="ECO:0000256" key="1">
    <source>
        <dbReference type="ARBA" id="ARBA00004123"/>
    </source>
</evidence>
<feature type="compositionally biased region" description="Basic and acidic residues" evidence="13">
    <location>
        <begin position="356"/>
        <end position="369"/>
    </location>
</feature>
<evidence type="ECO:0000256" key="7">
    <source>
        <dbReference type="ARBA" id="ARBA00022806"/>
    </source>
</evidence>
<feature type="region of interest" description="Disordered" evidence="13">
    <location>
        <begin position="152"/>
        <end position="171"/>
    </location>
</feature>
<evidence type="ECO:0000256" key="8">
    <source>
        <dbReference type="ARBA" id="ARBA00022840"/>
    </source>
</evidence>
<keyword evidence="6" id="KW-0378">Hydrolase</keyword>
<dbReference type="GO" id="GO:0000398">
    <property type="term" value="P:mRNA splicing, via spliceosome"/>
    <property type="evidence" value="ECO:0007669"/>
    <property type="project" value="UniProtKB-ARBA"/>
</dbReference>
<keyword evidence="3" id="KW-0507">mRNA processing</keyword>
<evidence type="ECO:0000256" key="12">
    <source>
        <dbReference type="ARBA" id="ARBA00047984"/>
    </source>
</evidence>
<feature type="domain" description="Helicase ATP-binding" evidence="14">
    <location>
        <begin position="425"/>
        <end position="588"/>
    </location>
</feature>
<evidence type="ECO:0000256" key="5">
    <source>
        <dbReference type="ARBA" id="ARBA00022741"/>
    </source>
</evidence>
<dbReference type="InterPro" id="IPR007502">
    <property type="entry name" value="Helicase-assoc_dom"/>
</dbReference>
<dbReference type="GO" id="GO:0016787">
    <property type="term" value="F:hydrolase activity"/>
    <property type="evidence" value="ECO:0007669"/>
    <property type="project" value="UniProtKB-KW"/>
</dbReference>
<feature type="compositionally biased region" description="Acidic residues" evidence="13">
    <location>
        <begin position="16"/>
        <end position="26"/>
    </location>
</feature>
<dbReference type="GO" id="GO:0005524">
    <property type="term" value="F:ATP binding"/>
    <property type="evidence" value="ECO:0007669"/>
    <property type="project" value="UniProtKB-KW"/>
</dbReference>
<evidence type="ECO:0000256" key="6">
    <source>
        <dbReference type="ARBA" id="ARBA00022801"/>
    </source>
</evidence>
<evidence type="ECO:0000259" key="14">
    <source>
        <dbReference type="PROSITE" id="PS51192"/>
    </source>
</evidence>
<dbReference type="OrthoDB" id="10253254at2759"/>
<comment type="subcellular location">
    <subcellularLocation>
        <location evidence="1">Nucleus</location>
    </subcellularLocation>
</comment>
<evidence type="ECO:0000313" key="16">
    <source>
        <dbReference type="EMBL" id="QDZ21712.1"/>
    </source>
</evidence>
<evidence type="ECO:0000256" key="13">
    <source>
        <dbReference type="SAM" id="MobiDB-lite"/>
    </source>
</evidence>
<dbReference type="Gene3D" id="1.20.120.1080">
    <property type="match status" value="1"/>
</dbReference>
<dbReference type="PROSITE" id="PS51194">
    <property type="entry name" value="HELICASE_CTER"/>
    <property type="match status" value="1"/>
</dbReference>
<dbReference type="PANTHER" id="PTHR18934">
    <property type="entry name" value="ATP-DEPENDENT RNA HELICASE"/>
    <property type="match status" value="1"/>
</dbReference>
<dbReference type="SMART" id="SM00490">
    <property type="entry name" value="HELICc"/>
    <property type="match status" value="1"/>
</dbReference>
<protein>
    <recommendedName>
        <fullName evidence="2">RNA helicase</fullName>
        <ecNumber evidence="2">3.6.4.13</ecNumber>
    </recommendedName>
</protein>
<dbReference type="EC" id="3.6.4.13" evidence="2"/>
<dbReference type="FunFam" id="1.20.120.1080:FF:000018">
    <property type="entry name" value="Pre-mRNA-splicing factor ATP-dependent RNA helicase prp16"/>
    <property type="match status" value="1"/>
</dbReference>
<dbReference type="Pfam" id="PF07717">
    <property type="entry name" value="OB_NTP_bind"/>
    <property type="match status" value="1"/>
</dbReference>
<feature type="compositionally biased region" description="Basic and acidic residues" evidence="13">
    <location>
        <begin position="378"/>
        <end position="393"/>
    </location>
</feature>
<dbReference type="PANTHER" id="PTHR18934:SF91">
    <property type="entry name" value="PRE-MRNA-SPLICING FACTOR ATP-DEPENDENT RNA HELICASE PRP16"/>
    <property type="match status" value="1"/>
</dbReference>
<proteinExistence type="inferred from homology"/>
<dbReference type="Proteomes" id="UP000316726">
    <property type="component" value="Chromosome 6"/>
</dbReference>
<keyword evidence="5" id="KW-0547">Nucleotide-binding</keyword>
<evidence type="ECO:0000256" key="3">
    <source>
        <dbReference type="ARBA" id="ARBA00022664"/>
    </source>
</evidence>
<dbReference type="InterPro" id="IPR011709">
    <property type="entry name" value="DEAD-box_helicase_OB_fold"/>
</dbReference>
<dbReference type="CDD" id="cd18791">
    <property type="entry name" value="SF2_C_RHA"/>
    <property type="match status" value="1"/>
</dbReference>
<feature type="compositionally biased region" description="Polar residues" evidence="13">
    <location>
        <begin position="394"/>
        <end position="405"/>
    </location>
</feature>
<keyword evidence="10" id="KW-0539">Nucleus</keyword>
<dbReference type="Pfam" id="PF00271">
    <property type="entry name" value="Helicase_C"/>
    <property type="match status" value="1"/>
</dbReference>
<feature type="domain" description="Helicase C-terminal" evidence="15">
    <location>
        <begin position="602"/>
        <end position="785"/>
    </location>
</feature>
<evidence type="ECO:0000256" key="2">
    <source>
        <dbReference type="ARBA" id="ARBA00012552"/>
    </source>
</evidence>
<feature type="compositionally biased region" description="Low complexity" evidence="13">
    <location>
        <begin position="114"/>
        <end position="130"/>
    </location>
</feature>
<evidence type="ECO:0000256" key="11">
    <source>
        <dbReference type="ARBA" id="ARBA00038040"/>
    </source>
</evidence>
<evidence type="ECO:0000313" key="17">
    <source>
        <dbReference type="Proteomes" id="UP000316726"/>
    </source>
</evidence>
<keyword evidence="4" id="KW-0747">Spliceosome</keyword>
<feature type="region of interest" description="Disordered" evidence="13">
    <location>
        <begin position="356"/>
        <end position="405"/>
    </location>
</feature>
<evidence type="ECO:0000256" key="4">
    <source>
        <dbReference type="ARBA" id="ARBA00022728"/>
    </source>
</evidence>
<dbReference type="FunFam" id="3.40.50.300:FF:000007">
    <property type="entry name" value="Pre-mRNA-splicing factor ATP-dependent RNA helicase"/>
    <property type="match status" value="1"/>
</dbReference>
<organism evidence="16 17">
    <name type="scientific">Chloropicon primus</name>
    <dbReference type="NCBI Taxonomy" id="1764295"/>
    <lineage>
        <taxon>Eukaryota</taxon>
        <taxon>Viridiplantae</taxon>
        <taxon>Chlorophyta</taxon>
        <taxon>Chloropicophyceae</taxon>
        <taxon>Chloropicales</taxon>
        <taxon>Chloropicaceae</taxon>
        <taxon>Chloropicon</taxon>
    </lineage>
</organism>
<keyword evidence="17" id="KW-1185">Reference proteome</keyword>
<dbReference type="Gene3D" id="3.40.50.300">
    <property type="entry name" value="P-loop containing nucleotide triphosphate hydrolases"/>
    <property type="match status" value="2"/>
</dbReference>
<dbReference type="GO" id="GO:0003724">
    <property type="term" value="F:RNA helicase activity"/>
    <property type="evidence" value="ECO:0007669"/>
    <property type="project" value="UniProtKB-EC"/>
</dbReference>
<feature type="compositionally biased region" description="Basic residues" evidence="13">
    <location>
        <begin position="1"/>
        <end position="10"/>
    </location>
</feature>
<dbReference type="GO" id="GO:0005681">
    <property type="term" value="C:spliceosomal complex"/>
    <property type="evidence" value="ECO:0007669"/>
    <property type="project" value="UniProtKB-KW"/>
</dbReference>